<dbReference type="AlphaFoldDB" id="A0A8S1DMB4"/>
<dbReference type="PANTHER" id="PTHR13361:SF1">
    <property type="entry name" value="WW DOMAIN-BINDING PROTEIN 11"/>
    <property type="match status" value="1"/>
</dbReference>
<feature type="compositionally biased region" description="Low complexity" evidence="4">
    <location>
        <begin position="463"/>
        <end position="478"/>
    </location>
</feature>
<dbReference type="Pfam" id="PF09429">
    <property type="entry name" value="Wbp11"/>
    <property type="match status" value="1"/>
</dbReference>
<feature type="compositionally biased region" description="Polar residues" evidence="4">
    <location>
        <begin position="1"/>
        <end position="11"/>
    </location>
</feature>
<feature type="region of interest" description="Disordered" evidence="4">
    <location>
        <begin position="1"/>
        <end position="42"/>
    </location>
</feature>
<gene>
    <name evidence="6" type="ORF">CLODIP_2_CD12722</name>
</gene>
<evidence type="ECO:0000256" key="3">
    <source>
        <dbReference type="SAM" id="Coils"/>
    </source>
</evidence>
<dbReference type="OrthoDB" id="10067323at2759"/>
<name>A0A8S1DMB4_9INSE</name>
<accession>A0A8S1DMB4</accession>
<keyword evidence="2" id="KW-0539">Nucleus</keyword>
<dbReference type="GO" id="GO:0005681">
    <property type="term" value="C:spliceosomal complex"/>
    <property type="evidence" value="ECO:0007669"/>
    <property type="project" value="TreeGrafter"/>
</dbReference>
<protein>
    <recommendedName>
        <fullName evidence="5">Wbp11/ELF5/Saf1 N-terminal domain-containing protein</fullName>
    </recommendedName>
</protein>
<evidence type="ECO:0000313" key="6">
    <source>
        <dbReference type="EMBL" id="CAB3382192.1"/>
    </source>
</evidence>
<feature type="compositionally biased region" description="Acidic residues" evidence="4">
    <location>
        <begin position="194"/>
        <end position="206"/>
    </location>
</feature>
<evidence type="ECO:0000259" key="5">
    <source>
        <dbReference type="Pfam" id="PF09429"/>
    </source>
</evidence>
<feature type="domain" description="Wbp11/ELF5/Saf1 N-terminal" evidence="5">
    <location>
        <begin position="12"/>
        <end position="94"/>
    </location>
</feature>
<comment type="caution">
    <text evidence="6">The sequence shown here is derived from an EMBL/GenBank/DDBJ whole genome shotgun (WGS) entry which is preliminary data.</text>
</comment>
<sequence length="498" mass="55817">MGRRSINTTKSGKYMNPTDQARKEARKKELKKNKKQRQAVRTAVLKGKDPSQIIFELEKIDNMEYNVYQPSPLNEKVLKDKRKKLKETFNRVMKLYNKEDPDKWMEMRKLEMEYDKRRAMLIQFYESVKYAQNVSVNEIPLPSINIPDSLTSSIPLPTDLPSTVVHGILKKSSAYGIMDGQCPGVPPGPPPDLSIDDEEGLDEETNENGIEDRPRTIRFAEDKSEEDLMPPATEDVELPNNGKAQPTALQQKMLLMAGQDIDEFMKEMEEVHRKREQDRQADMNSRISRLEAEDKVVEDPQKAAPGIAPPPPLMYRPMMRPMMHPPPGVRLPPGHPQSRPAMPPPPPGMRMGMRMPPGMPPGMPGRMMGNIPRPPGIPPPLGMVPPPPGAGNPNVLSAAPQLISRQQTVESTSKKQGATIEAKPQIRNLSADITRFMPMSVRARKDEKPSKRSDARAEANSFARAQQQAAAAASHAQANTQNKDDAYMQFMNEMSSLL</sequence>
<dbReference type="GO" id="GO:0006396">
    <property type="term" value="P:RNA processing"/>
    <property type="evidence" value="ECO:0007669"/>
    <property type="project" value="InterPro"/>
</dbReference>
<feature type="region of interest" description="Disordered" evidence="4">
    <location>
        <begin position="442"/>
        <end position="480"/>
    </location>
</feature>
<feature type="compositionally biased region" description="Basic and acidic residues" evidence="4">
    <location>
        <begin position="443"/>
        <end position="457"/>
    </location>
</feature>
<proteinExistence type="predicted"/>
<evidence type="ECO:0000313" key="7">
    <source>
        <dbReference type="Proteomes" id="UP000494165"/>
    </source>
</evidence>
<keyword evidence="7" id="KW-1185">Reference proteome</keyword>
<feature type="region of interest" description="Disordered" evidence="4">
    <location>
        <begin position="180"/>
        <end position="208"/>
    </location>
</feature>
<evidence type="ECO:0000256" key="2">
    <source>
        <dbReference type="ARBA" id="ARBA00023242"/>
    </source>
</evidence>
<dbReference type="InterPro" id="IPR019007">
    <property type="entry name" value="Wbp11/ELF5/Saf1_N"/>
</dbReference>
<comment type="subcellular location">
    <subcellularLocation>
        <location evidence="1">Nucleus</location>
    </subcellularLocation>
</comment>
<feature type="compositionally biased region" description="Basic residues" evidence="4">
    <location>
        <begin position="28"/>
        <end position="38"/>
    </location>
</feature>
<keyword evidence="3" id="KW-0175">Coiled coil</keyword>
<dbReference type="EMBL" id="CADEPI010000259">
    <property type="protein sequence ID" value="CAB3382192.1"/>
    <property type="molecule type" value="Genomic_DNA"/>
</dbReference>
<evidence type="ECO:0000256" key="1">
    <source>
        <dbReference type="ARBA" id="ARBA00004123"/>
    </source>
</evidence>
<feature type="coiled-coil region" evidence="3">
    <location>
        <begin position="261"/>
        <end position="293"/>
    </location>
</feature>
<dbReference type="Proteomes" id="UP000494165">
    <property type="component" value="Unassembled WGS sequence"/>
</dbReference>
<dbReference type="PANTHER" id="PTHR13361">
    <property type="entry name" value="WW DOMAIN-BINDING PROTEIN 11"/>
    <property type="match status" value="1"/>
</dbReference>
<evidence type="ECO:0000256" key="4">
    <source>
        <dbReference type="SAM" id="MobiDB-lite"/>
    </source>
</evidence>
<organism evidence="6 7">
    <name type="scientific">Cloeon dipterum</name>
    <dbReference type="NCBI Taxonomy" id="197152"/>
    <lineage>
        <taxon>Eukaryota</taxon>
        <taxon>Metazoa</taxon>
        <taxon>Ecdysozoa</taxon>
        <taxon>Arthropoda</taxon>
        <taxon>Hexapoda</taxon>
        <taxon>Insecta</taxon>
        <taxon>Pterygota</taxon>
        <taxon>Palaeoptera</taxon>
        <taxon>Ephemeroptera</taxon>
        <taxon>Pisciforma</taxon>
        <taxon>Baetidae</taxon>
        <taxon>Cloeon</taxon>
    </lineage>
</organism>
<reference evidence="6 7" key="1">
    <citation type="submission" date="2020-04" db="EMBL/GenBank/DDBJ databases">
        <authorList>
            <person name="Alioto T."/>
            <person name="Alioto T."/>
            <person name="Gomez Garrido J."/>
        </authorList>
    </citation>
    <scope>NUCLEOTIDE SEQUENCE [LARGE SCALE GENOMIC DNA]</scope>
</reference>